<evidence type="ECO:0000313" key="1">
    <source>
        <dbReference type="EMBL" id="MBB5844036.1"/>
    </source>
</evidence>
<organism evidence="1 2">
    <name type="scientific">Conyzicola lurida</name>
    <dbReference type="NCBI Taxonomy" id="1172621"/>
    <lineage>
        <taxon>Bacteria</taxon>
        <taxon>Bacillati</taxon>
        <taxon>Actinomycetota</taxon>
        <taxon>Actinomycetes</taxon>
        <taxon>Micrococcales</taxon>
        <taxon>Microbacteriaceae</taxon>
        <taxon>Conyzicola</taxon>
    </lineage>
</organism>
<comment type="caution">
    <text evidence="1">The sequence shown here is derived from an EMBL/GenBank/DDBJ whole genome shotgun (WGS) entry which is preliminary data.</text>
</comment>
<protein>
    <recommendedName>
        <fullName evidence="3">DUF3467 domain-containing protein</fullName>
    </recommendedName>
</protein>
<dbReference type="InterPro" id="IPR021857">
    <property type="entry name" value="DUF3467"/>
</dbReference>
<name>A0A841AQQ8_9MICO</name>
<dbReference type="EMBL" id="JACHMJ010000001">
    <property type="protein sequence ID" value="MBB5844036.1"/>
    <property type="molecule type" value="Genomic_DNA"/>
</dbReference>
<evidence type="ECO:0008006" key="3">
    <source>
        <dbReference type="Google" id="ProtNLM"/>
    </source>
</evidence>
<gene>
    <name evidence="1" type="ORF">HD599_002359</name>
</gene>
<dbReference type="Pfam" id="PF11950">
    <property type="entry name" value="DUF3467"/>
    <property type="match status" value="1"/>
</dbReference>
<sequence>MSENEPPRTFKIDLPPTAVAGLFADFASVWHTPNVFVMDFVALTQPPQPTVDPESGAESILVPGQVVSRIRIPPEQVFELAKALAQQLEAWERETGKKAPEKPLFGEII</sequence>
<proteinExistence type="predicted"/>
<accession>A0A841AQQ8</accession>
<evidence type="ECO:0000313" key="2">
    <source>
        <dbReference type="Proteomes" id="UP000536685"/>
    </source>
</evidence>
<dbReference type="Proteomes" id="UP000536685">
    <property type="component" value="Unassembled WGS sequence"/>
</dbReference>
<keyword evidence="2" id="KW-1185">Reference proteome</keyword>
<reference evidence="1 2" key="1">
    <citation type="submission" date="2020-08" db="EMBL/GenBank/DDBJ databases">
        <title>Sequencing the genomes of 1000 actinobacteria strains.</title>
        <authorList>
            <person name="Klenk H.-P."/>
        </authorList>
    </citation>
    <scope>NUCLEOTIDE SEQUENCE [LARGE SCALE GENOMIC DNA]</scope>
    <source>
        <strain evidence="1 2">DSM 105784</strain>
    </source>
</reference>
<dbReference type="AlphaFoldDB" id="A0A841AQQ8"/>
<dbReference type="RefSeq" id="WP_184237801.1">
    <property type="nucleotide sequence ID" value="NZ_JACHMJ010000001.1"/>
</dbReference>